<evidence type="ECO:0000256" key="2">
    <source>
        <dbReference type="ARBA" id="ARBA00022741"/>
    </source>
</evidence>
<dbReference type="InterPro" id="IPR027417">
    <property type="entry name" value="P-loop_NTPase"/>
</dbReference>
<feature type="domain" description="ABC transporter" evidence="4">
    <location>
        <begin position="5"/>
        <end position="190"/>
    </location>
</feature>
<dbReference type="RefSeq" id="WP_193110435.1">
    <property type="nucleotide sequence ID" value="NZ_CP041406.1"/>
</dbReference>
<gene>
    <name evidence="5" type="ORF">FM071_07810</name>
</gene>
<dbReference type="Pfam" id="PF00005">
    <property type="entry name" value="ABC_tran"/>
    <property type="match status" value="1"/>
</dbReference>
<dbReference type="SUPFAM" id="SSF52540">
    <property type="entry name" value="P-loop containing nucleoside triphosphate hydrolases"/>
    <property type="match status" value="1"/>
</dbReference>
<evidence type="ECO:0000313" key="6">
    <source>
        <dbReference type="Proteomes" id="UP000593580"/>
    </source>
</evidence>
<dbReference type="AlphaFoldDB" id="A0A7M1B903"/>
<dbReference type="GO" id="GO:0016887">
    <property type="term" value="F:ATP hydrolysis activity"/>
    <property type="evidence" value="ECO:0007669"/>
    <property type="project" value="InterPro"/>
</dbReference>
<name>A0A7M1B903_9BACT</name>
<dbReference type="KEGG" id="spal:FM071_07810"/>
<dbReference type="GO" id="GO:0055085">
    <property type="term" value="P:transmembrane transport"/>
    <property type="evidence" value="ECO:0007669"/>
    <property type="project" value="UniProtKB-ARBA"/>
</dbReference>
<sequence>MQNVLEVENLTFGYSKEKILFNDLSLSLAKGELKAIVGESGAGKSTIFELILQNRKPKSGKIRVTQNISEVFQDPYSSFHPSYTLYNQIADVASLNELDKYLTSLNLEAKLLHKLPHELSGGQLQRASILRAMLMKPDLLLLDEPTSALDNVIQLDVMKMLMEHLEDIGMLLITHDMDLASWCADEIITI</sequence>
<dbReference type="InterPro" id="IPR050319">
    <property type="entry name" value="ABC_transp_ATP-bind"/>
</dbReference>
<protein>
    <submittedName>
        <fullName evidence="5">ATP-binding cassette domain-containing protein</fullName>
    </submittedName>
</protein>
<evidence type="ECO:0000313" key="5">
    <source>
        <dbReference type="EMBL" id="QOP46203.1"/>
    </source>
</evidence>
<dbReference type="InterPro" id="IPR003593">
    <property type="entry name" value="AAA+_ATPase"/>
</dbReference>
<evidence type="ECO:0000259" key="4">
    <source>
        <dbReference type="PROSITE" id="PS50893"/>
    </source>
</evidence>
<dbReference type="GO" id="GO:0005524">
    <property type="term" value="F:ATP binding"/>
    <property type="evidence" value="ECO:0007669"/>
    <property type="project" value="UniProtKB-KW"/>
</dbReference>
<dbReference type="PANTHER" id="PTHR43776:SF8">
    <property type="entry name" value="ABC TRANSPORTER, ATP-BINDING PROTEIN"/>
    <property type="match status" value="1"/>
</dbReference>
<dbReference type="SMART" id="SM00382">
    <property type="entry name" value="AAA"/>
    <property type="match status" value="1"/>
</dbReference>
<dbReference type="EMBL" id="CP041406">
    <property type="protein sequence ID" value="QOP46203.1"/>
    <property type="molecule type" value="Genomic_DNA"/>
</dbReference>
<accession>A0A7M1B903</accession>
<evidence type="ECO:0000256" key="1">
    <source>
        <dbReference type="ARBA" id="ARBA00022448"/>
    </source>
</evidence>
<proteinExistence type="predicted"/>
<keyword evidence="3 5" id="KW-0067">ATP-binding</keyword>
<dbReference type="PROSITE" id="PS00211">
    <property type="entry name" value="ABC_TRANSPORTER_1"/>
    <property type="match status" value="1"/>
</dbReference>
<reference evidence="5 6" key="1">
    <citation type="submission" date="2019-07" db="EMBL/GenBank/DDBJ databases">
        <title>Sulfurimonas paralvinellae sp. nov., a novel mesophilic, hydrogen- and sulfur-oxidizing chemolithoautotroph within the Epsilonproteo- bacteria isolated from a deep-sea hydrothermal vent polychaete nest, reclassification of Thiomicrospira denitrificans as Sulfurimonas denitrificans comb. nov. and emended description of the genus Sulfurimonas.</title>
        <authorList>
            <person name="Wang S."/>
            <person name="Jiang L."/>
            <person name="Shao Z."/>
        </authorList>
    </citation>
    <scope>NUCLEOTIDE SEQUENCE [LARGE SCALE GENOMIC DNA]</scope>
    <source>
        <strain evidence="5 6">GO25</strain>
    </source>
</reference>
<keyword evidence="2" id="KW-0547">Nucleotide-binding</keyword>
<keyword evidence="6" id="KW-1185">Reference proteome</keyword>
<dbReference type="PANTHER" id="PTHR43776">
    <property type="entry name" value="TRANSPORT ATP-BINDING PROTEIN"/>
    <property type="match status" value="1"/>
</dbReference>
<dbReference type="InterPro" id="IPR003439">
    <property type="entry name" value="ABC_transporter-like_ATP-bd"/>
</dbReference>
<organism evidence="5 6">
    <name type="scientific">Sulfurimonas paralvinellae</name>
    <dbReference type="NCBI Taxonomy" id="317658"/>
    <lineage>
        <taxon>Bacteria</taxon>
        <taxon>Pseudomonadati</taxon>
        <taxon>Campylobacterota</taxon>
        <taxon>Epsilonproteobacteria</taxon>
        <taxon>Campylobacterales</taxon>
        <taxon>Sulfurimonadaceae</taxon>
        <taxon>Sulfurimonas</taxon>
    </lineage>
</organism>
<dbReference type="Proteomes" id="UP000593580">
    <property type="component" value="Chromosome"/>
</dbReference>
<dbReference type="Gene3D" id="3.40.50.300">
    <property type="entry name" value="P-loop containing nucleotide triphosphate hydrolases"/>
    <property type="match status" value="1"/>
</dbReference>
<dbReference type="PROSITE" id="PS50893">
    <property type="entry name" value="ABC_TRANSPORTER_2"/>
    <property type="match status" value="1"/>
</dbReference>
<keyword evidence="1" id="KW-0813">Transport</keyword>
<evidence type="ECO:0000256" key="3">
    <source>
        <dbReference type="ARBA" id="ARBA00022840"/>
    </source>
</evidence>
<dbReference type="InterPro" id="IPR017871">
    <property type="entry name" value="ABC_transporter-like_CS"/>
</dbReference>